<dbReference type="EMBL" id="MCFA01000020">
    <property type="protein sequence ID" value="ORY16174.1"/>
    <property type="molecule type" value="Genomic_DNA"/>
</dbReference>
<dbReference type="InterPro" id="IPR015915">
    <property type="entry name" value="Kelch-typ_b-propeller"/>
</dbReference>
<proteinExistence type="predicted"/>
<dbReference type="Gene3D" id="2.120.10.80">
    <property type="entry name" value="Kelch-type beta propeller"/>
    <property type="match status" value="1"/>
</dbReference>
<gene>
    <name evidence="1" type="ORF">BCR34DRAFT_611751</name>
</gene>
<protein>
    <submittedName>
        <fullName evidence="1">Uncharacterized protein</fullName>
    </submittedName>
</protein>
<dbReference type="AlphaFoldDB" id="A0A1Y2A139"/>
<organism evidence="1 2">
    <name type="scientific">Clohesyomyces aquaticus</name>
    <dbReference type="NCBI Taxonomy" id="1231657"/>
    <lineage>
        <taxon>Eukaryota</taxon>
        <taxon>Fungi</taxon>
        <taxon>Dikarya</taxon>
        <taxon>Ascomycota</taxon>
        <taxon>Pezizomycotina</taxon>
        <taxon>Dothideomycetes</taxon>
        <taxon>Pleosporomycetidae</taxon>
        <taxon>Pleosporales</taxon>
        <taxon>Lindgomycetaceae</taxon>
        <taxon>Clohesyomyces</taxon>
    </lineage>
</organism>
<sequence length="253" mass="28019">MTAEQMPDFVTSFNSGAFWGDENGLYVVGGQTNSAPYITPQRNWVPHNWTAFSAATVFKYEGKPQRHHSLPVALVGSTASDVGGFFFSGSSYAGTNQKDPNAPFLYTGTSNPVDNSNIMIFDTKAWRWSNKTTEQQSVEYGSFVLLPEIETVDSGLAIWLGGQETQPYNNMKSMKAVLVYDSRTGSWYHQETTAEDNDFPAPRTRMCAITASASDNSNHSIYIYAGDTPDVMEGFSDMYVLSNASNRKYYGSR</sequence>
<feature type="non-terminal residue" evidence="1">
    <location>
        <position position="253"/>
    </location>
</feature>
<dbReference type="OrthoDB" id="10251809at2759"/>
<dbReference type="SUPFAM" id="SSF50965">
    <property type="entry name" value="Galactose oxidase, central domain"/>
    <property type="match status" value="1"/>
</dbReference>
<accession>A0A1Y2A139</accession>
<dbReference type="STRING" id="1231657.A0A1Y2A139"/>
<dbReference type="InterPro" id="IPR011043">
    <property type="entry name" value="Gal_Oxase/kelch_b-propeller"/>
</dbReference>
<evidence type="ECO:0000313" key="2">
    <source>
        <dbReference type="Proteomes" id="UP000193144"/>
    </source>
</evidence>
<evidence type="ECO:0000313" key="1">
    <source>
        <dbReference type="EMBL" id="ORY16174.1"/>
    </source>
</evidence>
<reference evidence="1 2" key="1">
    <citation type="submission" date="2016-07" db="EMBL/GenBank/DDBJ databases">
        <title>Pervasive Adenine N6-methylation of Active Genes in Fungi.</title>
        <authorList>
            <consortium name="DOE Joint Genome Institute"/>
            <person name="Mondo S.J."/>
            <person name="Dannebaum R.O."/>
            <person name="Kuo R.C."/>
            <person name="Labutti K."/>
            <person name="Haridas S."/>
            <person name="Kuo A."/>
            <person name="Salamov A."/>
            <person name="Ahrendt S.R."/>
            <person name="Lipzen A."/>
            <person name="Sullivan W."/>
            <person name="Andreopoulos W.B."/>
            <person name="Clum A."/>
            <person name="Lindquist E."/>
            <person name="Daum C."/>
            <person name="Ramamoorthy G.K."/>
            <person name="Gryganskyi A."/>
            <person name="Culley D."/>
            <person name="Magnuson J.K."/>
            <person name="James T.Y."/>
            <person name="O'Malley M.A."/>
            <person name="Stajich J.E."/>
            <person name="Spatafora J.W."/>
            <person name="Visel A."/>
            <person name="Grigoriev I.V."/>
        </authorList>
    </citation>
    <scope>NUCLEOTIDE SEQUENCE [LARGE SCALE GENOMIC DNA]</scope>
    <source>
        <strain evidence="1 2">CBS 115471</strain>
    </source>
</reference>
<dbReference type="Proteomes" id="UP000193144">
    <property type="component" value="Unassembled WGS sequence"/>
</dbReference>
<keyword evidence="2" id="KW-1185">Reference proteome</keyword>
<name>A0A1Y2A139_9PLEO</name>
<comment type="caution">
    <text evidence="1">The sequence shown here is derived from an EMBL/GenBank/DDBJ whole genome shotgun (WGS) entry which is preliminary data.</text>
</comment>